<keyword evidence="2" id="KW-1185">Reference proteome</keyword>
<proteinExistence type="predicted"/>
<name>A0ACC0VSC5_9STRA</name>
<comment type="caution">
    <text evidence="1">The sequence shown here is derived from an EMBL/GenBank/DDBJ whole genome shotgun (WGS) entry which is preliminary data.</text>
</comment>
<accession>A0ACC0VSC5</accession>
<evidence type="ECO:0000313" key="2">
    <source>
        <dbReference type="Proteomes" id="UP001163321"/>
    </source>
</evidence>
<protein>
    <submittedName>
        <fullName evidence="1">Uncharacterized protein</fullName>
    </submittedName>
</protein>
<evidence type="ECO:0000313" key="1">
    <source>
        <dbReference type="EMBL" id="KAI9908743.1"/>
    </source>
</evidence>
<dbReference type="Proteomes" id="UP001163321">
    <property type="component" value="Chromosome 8"/>
</dbReference>
<reference evidence="1 2" key="1">
    <citation type="journal article" date="2022" name="bioRxiv">
        <title>The genome of the oomycete Peronosclerospora sorghi, a cosmopolitan pathogen of maize and sorghum, is inflated with dispersed pseudogenes.</title>
        <authorList>
            <person name="Fletcher K."/>
            <person name="Martin F."/>
            <person name="Isakeit T."/>
            <person name="Cavanaugh K."/>
            <person name="Magill C."/>
            <person name="Michelmore R."/>
        </authorList>
    </citation>
    <scope>NUCLEOTIDE SEQUENCE [LARGE SCALE GENOMIC DNA]</scope>
    <source>
        <strain evidence="1">P6</strain>
    </source>
</reference>
<organism evidence="1 2">
    <name type="scientific">Peronosclerospora sorghi</name>
    <dbReference type="NCBI Taxonomy" id="230839"/>
    <lineage>
        <taxon>Eukaryota</taxon>
        <taxon>Sar</taxon>
        <taxon>Stramenopiles</taxon>
        <taxon>Oomycota</taxon>
        <taxon>Peronosporomycetes</taxon>
        <taxon>Peronosporales</taxon>
        <taxon>Peronosporaceae</taxon>
        <taxon>Peronosclerospora</taxon>
    </lineage>
</organism>
<gene>
    <name evidence="1" type="ORF">PsorP6_003607</name>
</gene>
<sequence>MTTGTTGLSLFSVSSSSTRFTISKPSTTLPNTTCLPSRCGVGTVVMKNCDPFVPGPALAIDNKPASVCLSRKFSSGNFSP</sequence>
<dbReference type="EMBL" id="CM047587">
    <property type="protein sequence ID" value="KAI9908743.1"/>
    <property type="molecule type" value="Genomic_DNA"/>
</dbReference>